<dbReference type="EMBL" id="KQ086728">
    <property type="protein sequence ID" value="KLO04072.1"/>
    <property type="molecule type" value="Genomic_DNA"/>
</dbReference>
<name>A0A0H2QYM4_9AGAM</name>
<protein>
    <submittedName>
        <fullName evidence="2">Uncharacterized protein</fullName>
    </submittedName>
</protein>
<reference evidence="2 3" key="1">
    <citation type="submission" date="2015-04" db="EMBL/GenBank/DDBJ databases">
        <title>Complete genome sequence of Schizopora paradoxa KUC8140, a cosmopolitan wood degrader in East Asia.</title>
        <authorList>
            <consortium name="DOE Joint Genome Institute"/>
            <person name="Min B."/>
            <person name="Park H."/>
            <person name="Jang Y."/>
            <person name="Kim J.-J."/>
            <person name="Kim K.H."/>
            <person name="Pangilinan J."/>
            <person name="Lipzen A."/>
            <person name="Riley R."/>
            <person name="Grigoriev I.V."/>
            <person name="Spatafora J.W."/>
            <person name="Choi I.-G."/>
        </authorList>
    </citation>
    <scope>NUCLEOTIDE SEQUENCE [LARGE SCALE GENOMIC DNA]</scope>
    <source>
        <strain evidence="2 3">KUC8140</strain>
    </source>
</reference>
<keyword evidence="3" id="KW-1185">Reference proteome</keyword>
<evidence type="ECO:0000313" key="2">
    <source>
        <dbReference type="EMBL" id="KLO04072.1"/>
    </source>
</evidence>
<organism evidence="2 3">
    <name type="scientific">Schizopora paradoxa</name>
    <dbReference type="NCBI Taxonomy" id="27342"/>
    <lineage>
        <taxon>Eukaryota</taxon>
        <taxon>Fungi</taxon>
        <taxon>Dikarya</taxon>
        <taxon>Basidiomycota</taxon>
        <taxon>Agaricomycotina</taxon>
        <taxon>Agaricomycetes</taxon>
        <taxon>Hymenochaetales</taxon>
        <taxon>Schizoporaceae</taxon>
        <taxon>Schizopora</taxon>
    </lineage>
</organism>
<sequence>MDDVLNDPHIFRDVPLGMLHTIAVDMKIAPAAAKSVVKERLEFLARRAGFPAGARTGACGGRHNTTIGVKIDTAGTMYLYCRREVCSTTVLYEAPVDLKVLFSRDAWTIANANKLFHRRILLVNGMTPYNPQPYTDNNGGALLVANAVTPHQPPAQAVPFVANQMPAPQPVATVPWTPAPQPINPVNMAPTPQPTTTVPWELAPQPINIDDTTPAPRPVNPVITSASVRRRTAT</sequence>
<proteinExistence type="predicted"/>
<evidence type="ECO:0000256" key="1">
    <source>
        <dbReference type="SAM" id="MobiDB-lite"/>
    </source>
</evidence>
<feature type="region of interest" description="Disordered" evidence="1">
    <location>
        <begin position="209"/>
        <end position="234"/>
    </location>
</feature>
<gene>
    <name evidence="2" type="ORF">SCHPADRAFT_948003</name>
</gene>
<feature type="non-terminal residue" evidence="2">
    <location>
        <position position="234"/>
    </location>
</feature>
<accession>A0A0H2QYM4</accession>
<dbReference type="Proteomes" id="UP000053477">
    <property type="component" value="Unassembled WGS sequence"/>
</dbReference>
<dbReference type="AlphaFoldDB" id="A0A0H2QYM4"/>
<evidence type="ECO:0000313" key="3">
    <source>
        <dbReference type="Proteomes" id="UP000053477"/>
    </source>
</evidence>
<dbReference type="InParanoid" id="A0A0H2QYM4"/>